<dbReference type="Proteomes" id="UP000070133">
    <property type="component" value="Unassembled WGS sequence"/>
</dbReference>
<dbReference type="STRING" id="321146.A0A139H7H4"/>
<dbReference type="InterPro" id="IPR050091">
    <property type="entry name" value="PKS_NRPS_Biosynth_Enz"/>
</dbReference>
<dbReference type="InterPro" id="IPR032821">
    <property type="entry name" value="PKS_assoc"/>
</dbReference>
<organism evidence="2 3">
    <name type="scientific">Pseudocercospora eumusae</name>
    <dbReference type="NCBI Taxonomy" id="321146"/>
    <lineage>
        <taxon>Eukaryota</taxon>
        <taxon>Fungi</taxon>
        <taxon>Dikarya</taxon>
        <taxon>Ascomycota</taxon>
        <taxon>Pezizomycotina</taxon>
        <taxon>Dothideomycetes</taxon>
        <taxon>Dothideomycetidae</taxon>
        <taxon>Mycosphaerellales</taxon>
        <taxon>Mycosphaerellaceae</taxon>
        <taxon>Pseudocercospora</taxon>
    </lineage>
</organism>
<dbReference type="InterPro" id="IPR016035">
    <property type="entry name" value="Acyl_Trfase/lysoPLipase"/>
</dbReference>
<sequence>MATPIPLAIVGMACRLPGSVKSPSELWELLKAGENAQSKFPKSRINIDSWYHENGQRPGSVNADGGYFLDLGDSYRHFDPHFFGISVSEACTMDPQQRKLCETVYECFESAGITLEQMSGSETACFIGNFTMDWAYDQWKDIEYVRPHQTTGSGTTILSNRISHVFNLKGPSTMYALHYACGSLRNGDCSAALVGGTNLVLGLEQHIGSVALGALSPTSTCHTFDASADGYGRADAVGALLIKRLPDAIADGDPIRAIIRGTAVNANGRSSGISHPSTYQQEAVIRRAYANAKLPIEVTGYFECHGTGTPVGDPIEVDAIGRVFASCHSSDDPLYIGSVKTNIGHGEAASAIASIMKSVLVLESGLIPASVGITTFNPLLDFRDGALAVCQTITPWEVTGREYRRISINSFGYGGANAHAIIDNTDSFFESLPLESCGYSLTGPDVYCHTAVSQAYLLPFSAHRPEVLQQMIDSTSTNGALAPIDDLAFTLSTRRSQFASKAFLVTRSDSSGDRIDPNSAQSTTHTGAIPSIVFAFTGQGAQWSQMGLQLAERFSVVQSTFETLDRALATSAIPPEWTILGSLRQSESRSRIGEAEKSQTLSTALQIALVNLLTSWGIRAVGVIGHSSGEYYLMRALHKIRN</sequence>
<dbReference type="Pfam" id="PF02801">
    <property type="entry name" value="Ketoacyl-synt_C"/>
    <property type="match status" value="1"/>
</dbReference>
<dbReference type="SUPFAM" id="SSF53901">
    <property type="entry name" value="Thiolase-like"/>
    <property type="match status" value="1"/>
</dbReference>
<dbReference type="PROSITE" id="PS52004">
    <property type="entry name" value="KS3_2"/>
    <property type="match status" value="1"/>
</dbReference>
<proteinExistence type="predicted"/>
<reference evidence="2 3" key="1">
    <citation type="submission" date="2015-07" db="EMBL/GenBank/DDBJ databases">
        <title>Comparative genomics of the Sigatoka disease complex on banana suggests a link between parallel evolutionary changes in Pseudocercospora fijiensis and Pseudocercospora eumusae and increased virulence on the banana host.</title>
        <authorList>
            <person name="Chang T.-C."/>
            <person name="Salvucci A."/>
            <person name="Crous P.W."/>
            <person name="Stergiopoulos I."/>
        </authorList>
    </citation>
    <scope>NUCLEOTIDE SEQUENCE [LARGE SCALE GENOMIC DNA]</scope>
    <source>
        <strain evidence="2 3">CBS 114824</strain>
    </source>
</reference>
<comment type="caution">
    <text evidence="2">The sequence shown here is derived from an EMBL/GenBank/DDBJ whole genome shotgun (WGS) entry which is preliminary data.</text>
</comment>
<dbReference type="InterPro" id="IPR014031">
    <property type="entry name" value="Ketoacyl_synth_C"/>
</dbReference>
<dbReference type="SUPFAM" id="SSF52151">
    <property type="entry name" value="FabD/lysophospholipase-like"/>
    <property type="match status" value="1"/>
</dbReference>
<evidence type="ECO:0000313" key="2">
    <source>
        <dbReference type="EMBL" id="KXS98397.1"/>
    </source>
</evidence>
<evidence type="ECO:0000259" key="1">
    <source>
        <dbReference type="PROSITE" id="PS52004"/>
    </source>
</evidence>
<dbReference type="Pfam" id="PF00698">
    <property type="entry name" value="Acyl_transf_1"/>
    <property type="match status" value="1"/>
</dbReference>
<gene>
    <name evidence="2" type="ORF">AC578_4685</name>
</gene>
<evidence type="ECO:0000313" key="3">
    <source>
        <dbReference type="Proteomes" id="UP000070133"/>
    </source>
</evidence>
<dbReference type="Pfam" id="PF16197">
    <property type="entry name" value="KAsynt_C_assoc"/>
    <property type="match status" value="1"/>
</dbReference>
<feature type="domain" description="Ketosynthase family 3 (KS3)" evidence="1">
    <location>
        <begin position="4"/>
        <end position="424"/>
    </location>
</feature>
<dbReference type="GO" id="GO:0044550">
    <property type="term" value="P:secondary metabolite biosynthetic process"/>
    <property type="evidence" value="ECO:0007669"/>
    <property type="project" value="TreeGrafter"/>
</dbReference>
<name>A0A139H7H4_9PEZI</name>
<dbReference type="PANTHER" id="PTHR43775">
    <property type="entry name" value="FATTY ACID SYNTHASE"/>
    <property type="match status" value="1"/>
</dbReference>
<dbReference type="CDD" id="cd00833">
    <property type="entry name" value="PKS"/>
    <property type="match status" value="1"/>
</dbReference>
<dbReference type="Gene3D" id="3.40.47.10">
    <property type="match status" value="1"/>
</dbReference>
<dbReference type="SMART" id="SM00825">
    <property type="entry name" value="PKS_KS"/>
    <property type="match status" value="1"/>
</dbReference>
<dbReference type="GO" id="GO:0006633">
    <property type="term" value="P:fatty acid biosynthetic process"/>
    <property type="evidence" value="ECO:0007669"/>
    <property type="project" value="TreeGrafter"/>
</dbReference>
<accession>A0A139H7H4</accession>
<dbReference type="InterPro" id="IPR014043">
    <property type="entry name" value="Acyl_transferase_dom"/>
</dbReference>
<dbReference type="InterPro" id="IPR020841">
    <property type="entry name" value="PKS_Beta-ketoAc_synthase_dom"/>
</dbReference>
<dbReference type="AlphaFoldDB" id="A0A139H7H4"/>
<dbReference type="InterPro" id="IPR014030">
    <property type="entry name" value="Ketoacyl_synth_N"/>
</dbReference>
<dbReference type="PANTHER" id="PTHR43775:SF50">
    <property type="entry name" value="HIGHLY REDUCING POLYKETIDE SYNTHASE SRDA"/>
    <property type="match status" value="1"/>
</dbReference>
<protein>
    <recommendedName>
        <fullName evidence="1">Ketosynthase family 3 (KS3) domain-containing protein</fullName>
    </recommendedName>
</protein>
<dbReference type="GO" id="GO:0004312">
    <property type="term" value="F:fatty acid synthase activity"/>
    <property type="evidence" value="ECO:0007669"/>
    <property type="project" value="TreeGrafter"/>
</dbReference>
<dbReference type="InterPro" id="IPR001227">
    <property type="entry name" value="Ac_transferase_dom_sf"/>
</dbReference>
<dbReference type="Pfam" id="PF00109">
    <property type="entry name" value="ketoacyl-synt"/>
    <property type="match status" value="1"/>
</dbReference>
<dbReference type="InterPro" id="IPR016039">
    <property type="entry name" value="Thiolase-like"/>
</dbReference>
<dbReference type="OrthoDB" id="329835at2759"/>
<keyword evidence="3" id="KW-1185">Reference proteome</keyword>
<dbReference type="Gene3D" id="3.40.366.10">
    <property type="entry name" value="Malonyl-Coenzyme A Acyl Carrier Protein, domain 2"/>
    <property type="match status" value="1"/>
</dbReference>
<dbReference type="EMBL" id="LFZN01000115">
    <property type="protein sequence ID" value="KXS98397.1"/>
    <property type="molecule type" value="Genomic_DNA"/>
</dbReference>